<dbReference type="SUPFAM" id="SSF53901">
    <property type="entry name" value="Thiolase-like"/>
    <property type="match status" value="1"/>
</dbReference>
<dbReference type="InterPro" id="IPR036736">
    <property type="entry name" value="ACP-like_sf"/>
</dbReference>
<dbReference type="FunFam" id="3.40.47.10:FF:000019">
    <property type="entry name" value="Polyketide synthase type I"/>
    <property type="match status" value="1"/>
</dbReference>
<name>A0A0C2DCZ1_9BACT</name>
<comment type="function">
    <text evidence="4">Involved in production of the polyketide antibiotic thailandamide.</text>
</comment>
<dbReference type="PANTHER" id="PTHR43775:SF37">
    <property type="entry name" value="SI:DKEY-61P9.11"/>
    <property type="match status" value="1"/>
</dbReference>
<evidence type="ECO:0000259" key="5">
    <source>
        <dbReference type="PROSITE" id="PS50075"/>
    </source>
</evidence>
<dbReference type="InterPro" id="IPR029058">
    <property type="entry name" value="AB_hydrolase_fold"/>
</dbReference>
<dbReference type="PROSITE" id="PS00606">
    <property type="entry name" value="KS3_1"/>
    <property type="match status" value="1"/>
</dbReference>
<dbReference type="InterPro" id="IPR009081">
    <property type="entry name" value="PP-bd_ACP"/>
</dbReference>
<dbReference type="PANTHER" id="PTHR43775">
    <property type="entry name" value="FATTY ACID SYNTHASE"/>
    <property type="match status" value="1"/>
</dbReference>
<dbReference type="GO" id="GO:0031177">
    <property type="term" value="F:phosphopantetheine binding"/>
    <property type="evidence" value="ECO:0007669"/>
    <property type="project" value="InterPro"/>
</dbReference>
<dbReference type="Gene3D" id="1.10.1200.10">
    <property type="entry name" value="ACP-like"/>
    <property type="match status" value="1"/>
</dbReference>
<dbReference type="InterPro" id="IPR018201">
    <property type="entry name" value="Ketoacyl_synth_AS"/>
</dbReference>
<dbReference type="InterPro" id="IPR001031">
    <property type="entry name" value="Thioesterase"/>
</dbReference>
<dbReference type="InterPro" id="IPR032821">
    <property type="entry name" value="PKS_assoc"/>
</dbReference>
<dbReference type="AlphaFoldDB" id="A0A0C2DCZ1"/>
<dbReference type="GO" id="GO:0006633">
    <property type="term" value="P:fatty acid biosynthetic process"/>
    <property type="evidence" value="ECO:0007669"/>
    <property type="project" value="InterPro"/>
</dbReference>
<dbReference type="Pfam" id="PF00550">
    <property type="entry name" value="PP-binding"/>
    <property type="match status" value="1"/>
</dbReference>
<dbReference type="SMART" id="SM00823">
    <property type="entry name" value="PKS_PP"/>
    <property type="match status" value="1"/>
</dbReference>
<dbReference type="Gene3D" id="3.40.50.1820">
    <property type="entry name" value="alpha/beta hydrolase"/>
    <property type="match status" value="1"/>
</dbReference>
<evidence type="ECO:0000313" key="7">
    <source>
        <dbReference type="EMBL" id="KIG17577.1"/>
    </source>
</evidence>
<dbReference type="SUPFAM" id="SSF53474">
    <property type="entry name" value="alpha/beta-Hydrolases"/>
    <property type="match status" value="1"/>
</dbReference>
<dbReference type="InterPro" id="IPR020806">
    <property type="entry name" value="PKS_PP-bd"/>
</dbReference>
<dbReference type="Pfam" id="PF02801">
    <property type="entry name" value="Ketoacyl-synt_C"/>
    <property type="match status" value="1"/>
</dbReference>
<dbReference type="InterPro" id="IPR014031">
    <property type="entry name" value="Ketoacyl_synth_C"/>
</dbReference>
<evidence type="ECO:0000259" key="6">
    <source>
        <dbReference type="PROSITE" id="PS52004"/>
    </source>
</evidence>
<gene>
    <name evidence="7" type="ORF">DB30_03058</name>
</gene>
<dbReference type="SUPFAM" id="SSF47336">
    <property type="entry name" value="ACP-like"/>
    <property type="match status" value="1"/>
</dbReference>
<keyword evidence="2" id="KW-0597">Phosphoprotein</keyword>
<feature type="domain" description="Carrier" evidence="5">
    <location>
        <begin position="662"/>
        <end position="739"/>
    </location>
</feature>
<organism evidence="7 8">
    <name type="scientific">Enhygromyxa salina</name>
    <dbReference type="NCBI Taxonomy" id="215803"/>
    <lineage>
        <taxon>Bacteria</taxon>
        <taxon>Pseudomonadati</taxon>
        <taxon>Myxococcota</taxon>
        <taxon>Polyangia</taxon>
        <taxon>Nannocystales</taxon>
        <taxon>Nannocystaceae</taxon>
        <taxon>Enhygromyxa</taxon>
    </lineage>
</organism>
<dbReference type="SMART" id="SM00825">
    <property type="entry name" value="PKS_KS"/>
    <property type="match status" value="1"/>
</dbReference>
<dbReference type="GO" id="GO:0004315">
    <property type="term" value="F:3-oxoacyl-[acyl-carrier-protein] synthase activity"/>
    <property type="evidence" value="ECO:0007669"/>
    <property type="project" value="InterPro"/>
</dbReference>
<dbReference type="PROSITE" id="PS52004">
    <property type="entry name" value="KS3_2"/>
    <property type="match status" value="1"/>
</dbReference>
<dbReference type="EMBL" id="JMCC02000022">
    <property type="protein sequence ID" value="KIG17577.1"/>
    <property type="molecule type" value="Genomic_DNA"/>
</dbReference>
<comment type="caution">
    <text evidence="7">The sequence shown here is derived from an EMBL/GenBank/DDBJ whole genome shotgun (WGS) entry which is preliminary data.</text>
</comment>
<dbReference type="GO" id="GO:0005886">
    <property type="term" value="C:plasma membrane"/>
    <property type="evidence" value="ECO:0007669"/>
    <property type="project" value="TreeGrafter"/>
</dbReference>
<dbReference type="Pfam" id="PF16197">
    <property type="entry name" value="KAsynt_C_assoc"/>
    <property type="match status" value="1"/>
</dbReference>
<dbReference type="RefSeq" id="WP_052548189.1">
    <property type="nucleotide sequence ID" value="NZ_JMCC02000022.1"/>
</dbReference>
<proteinExistence type="predicted"/>
<dbReference type="InterPro" id="IPR050091">
    <property type="entry name" value="PKS_NRPS_Biosynth_Enz"/>
</dbReference>
<dbReference type="Gene3D" id="3.30.70.3290">
    <property type="match status" value="1"/>
</dbReference>
<dbReference type="GO" id="GO:0071770">
    <property type="term" value="P:DIM/DIP cell wall layer assembly"/>
    <property type="evidence" value="ECO:0007669"/>
    <property type="project" value="TreeGrafter"/>
</dbReference>
<dbReference type="GO" id="GO:0005737">
    <property type="term" value="C:cytoplasm"/>
    <property type="evidence" value="ECO:0007669"/>
    <property type="project" value="TreeGrafter"/>
</dbReference>
<evidence type="ECO:0000256" key="4">
    <source>
        <dbReference type="ARBA" id="ARBA00054155"/>
    </source>
</evidence>
<dbReference type="PROSITE" id="PS50075">
    <property type="entry name" value="CARRIER"/>
    <property type="match status" value="1"/>
</dbReference>
<dbReference type="InterPro" id="IPR016039">
    <property type="entry name" value="Thiolase-like"/>
</dbReference>
<accession>A0A0C2DCZ1</accession>
<dbReference type="CDD" id="cd00833">
    <property type="entry name" value="PKS"/>
    <property type="match status" value="1"/>
</dbReference>
<dbReference type="Pfam" id="PF00975">
    <property type="entry name" value="Thioesterase"/>
    <property type="match status" value="1"/>
</dbReference>
<dbReference type="SMART" id="SM01294">
    <property type="entry name" value="PKS_PP_betabranch"/>
    <property type="match status" value="1"/>
</dbReference>
<keyword evidence="1" id="KW-0596">Phosphopantetheine</keyword>
<evidence type="ECO:0000256" key="2">
    <source>
        <dbReference type="ARBA" id="ARBA00022553"/>
    </source>
</evidence>
<sequence>MAASAQAPIAIVGIGCRFPGGVDSPISMWELLATGRDAMREVPGDRWCVDALFDPDAARRGKISTREAGFIDEMDRFDAELFGISAREAAHMDPQHRLLLEVAWAAVEDSGRDPRALAGSDAAVFVGLMLQDYLAIRTSVHERELIDAQTVVGMGGCMAANRISHALDLRGPSVVLDTACSSSLVAVHLACQSIRSGDASLALVGGVNLMLRPEPTIAASQARMLAPDGRCKGFDARADGYARSEGAGVVVLRPLEQALAAGERVYAVILGSAVNQDGRTRRVTLPSARAQQEVVRVAARRAGISPADLQYVEAHGTGTPVGDPIEAQALGQVLGGGREGPACALGSVKSNIGHAEAAAGVAALIKTALALEHGQIPPHLHFRSAPESIDLAGLGLRIPTSLEPWPAANGRRLAGINTFGLGGTNAHLILEGAPPPQPDAKASPASEAAQLFVVSGRTRAQLDRACARLAAFLRGNRGAQASLADLSLSTIARAQLEHRVACVARSRDELASLLDTHLAGESHAELFYGVVPEASDPGAEAEPALPIESGEHPAARGVDDAELAAADQAPAQREGLLRGLARLYVRGVPARLVASCTAGAKLTSLPSYPFAGQRYWIESPRGRELRLGLAQPDAAPLETPVERAHAQVRRDAPVSSGNPEARVEARVEARMREQVAQVLEMAPTELDVDRPLASLGLDSGMALDLAEAIEQCFSVRLPIGRILDGPSITELAAWVERDSAQATGSGALQSLSRPATARMRLLCIPYAGGLASVFRPWAKLLPEVELWAVRLPGSLDREREPPFEQMRTLVSALLDELDKNDRILEPPFALYGHSLGALVALALARELQARGRPGPSSVCVAAHPSPGAEAGLGDLAGLDADEFDARLSDPAFLRGIGYLDDLARFASDEALTRALRPALRAAFRLQQDYRPPSEPRLTCPLFAYVGAEDRAADEASMRGWAAYGGAGFRMRRFAGGHLFLRGAAAELACALREDLGLDVGLTGEPGA</sequence>
<dbReference type="InterPro" id="IPR020841">
    <property type="entry name" value="PKS_Beta-ketoAc_synthase_dom"/>
</dbReference>
<feature type="domain" description="Ketosynthase family 3 (KS3)" evidence="6">
    <location>
        <begin position="6"/>
        <end position="432"/>
    </location>
</feature>
<evidence type="ECO:0000313" key="8">
    <source>
        <dbReference type="Proteomes" id="UP000031599"/>
    </source>
</evidence>
<dbReference type="GO" id="GO:0004312">
    <property type="term" value="F:fatty acid synthase activity"/>
    <property type="evidence" value="ECO:0007669"/>
    <property type="project" value="TreeGrafter"/>
</dbReference>
<evidence type="ECO:0000256" key="3">
    <source>
        <dbReference type="ARBA" id="ARBA00022679"/>
    </source>
</evidence>
<dbReference type="Gene3D" id="3.40.47.10">
    <property type="match status" value="1"/>
</dbReference>
<reference evidence="7 8" key="1">
    <citation type="submission" date="2014-12" db="EMBL/GenBank/DDBJ databases">
        <title>Genome assembly of Enhygromyxa salina DSM 15201.</title>
        <authorList>
            <person name="Sharma G."/>
            <person name="Subramanian S."/>
        </authorList>
    </citation>
    <scope>NUCLEOTIDE SEQUENCE [LARGE SCALE GENOMIC DNA]</scope>
    <source>
        <strain evidence="7 8">DSM 15201</strain>
    </source>
</reference>
<keyword evidence="3" id="KW-0808">Transferase</keyword>
<dbReference type="Pfam" id="PF00109">
    <property type="entry name" value="ketoacyl-synt"/>
    <property type="match status" value="1"/>
</dbReference>
<protein>
    <submittedName>
        <fullName evidence="7">Malonyl CoA-acyl carrier protein transacylase</fullName>
    </submittedName>
</protein>
<dbReference type="Proteomes" id="UP000031599">
    <property type="component" value="Unassembled WGS sequence"/>
</dbReference>
<dbReference type="InterPro" id="IPR014030">
    <property type="entry name" value="Ketoacyl_synth_N"/>
</dbReference>
<evidence type="ECO:0000256" key="1">
    <source>
        <dbReference type="ARBA" id="ARBA00022450"/>
    </source>
</evidence>